<proteinExistence type="predicted"/>
<organism evidence="2 3">
    <name type="scientific">Candidatus Wildermuthbacteria bacterium RIFCSPHIGHO2_01_FULL_49_22b</name>
    <dbReference type="NCBI Taxonomy" id="1802448"/>
    <lineage>
        <taxon>Bacteria</taxon>
        <taxon>Candidatus Wildermuthiibacteriota</taxon>
    </lineage>
</organism>
<protein>
    <submittedName>
        <fullName evidence="2">Uncharacterized protein</fullName>
    </submittedName>
</protein>
<sequence>MEQFLNLFFFIDKLPGWVLEAGRIWGIDMACLCALPNFFNLILHFIIGGIIITAIMKQGARRDLFFVLLLLGIILSGTSKFIDWVQNMLTATGQSVFFSYNLDITTEVLQFLGMAIIFYSLFRRFFRRARPAQATPV</sequence>
<feature type="transmembrane region" description="Helical" evidence="1">
    <location>
        <begin position="24"/>
        <end position="52"/>
    </location>
</feature>
<keyword evidence="1" id="KW-1133">Transmembrane helix</keyword>
<dbReference type="EMBL" id="MHTT01000015">
    <property type="protein sequence ID" value="OHA65221.1"/>
    <property type="molecule type" value="Genomic_DNA"/>
</dbReference>
<reference evidence="2 3" key="1">
    <citation type="journal article" date="2016" name="Nat. Commun.">
        <title>Thousands of microbial genomes shed light on interconnected biogeochemical processes in an aquifer system.</title>
        <authorList>
            <person name="Anantharaman K."/>
            <person name="Brown C.T."/>
            <person name="Hug L.A."/>
            <person name="Sharon I."/>
            <person name="Castelle C.J."/>
            <person name="Probst A.J."/>
            <person name="Thomas B.C."/>
            <person name="Singh A."/>
            <person name="Wilkins M.J."/>
            <person name="Karaoz U."/>
            <person name="Brodie E.L."/>
            <person name="Williams K.H."/>
            <person name="Hubbard S.S."/>
            <person name="Banfield J.F."/>
        </authorList>
    </citation>
    <scope>NUCLEOTIDE SEQUENCE [LARGE SCALE GENOMIC DNA]</scope>
</reference>
<dbReference type="AlphaFoldDB" id="A0A1G2QZG8"/>
<dbReference type="STRING" id="1802448.A2672_01915"/>
<feature type="transmembrane region" description="Helical" evidence="1">
    <location>
        <begin position="64"/>
        <end position="82"/>
    </location>
</feature>
<gene>
    <name evidence="2" type="ORF">A2672_01915</name>
</gene>
<keyword evidence="1" id="KW-0472">Membrane</keyword>
<name>A0A1G2QZG8_9BACT</name>
<accession>A0A1G2QZG8</accession>
<keyword evidence="1" id="KW-0812">Transmembrane</keyword>
<evidence type="ECO:0000256" key="1">
    <source>
        <dbReference type="SAM" id="Phobius"/>
    </source>
</evidence>
<comment type="caution">
    <text evidence="2">The sequence shown here is derived from an EMBL/GenBank/DDBJ whole genome shotgun (WGS) entry which is preliminary data.</text>
</comment>
<evidence type="ECO:0000313" key="3">
    <source>
        <dbReference type="Proteomes" id="UP000178065"/>
    </source>
</evidence>
<dbReference type="Proteomes" id="UP000178065">
    <property type="component" value="Unassembled WGS sequence"/>
</dbReference>
<feature type="transmembrane region" description="Helical" evidence="1">
    <location>
        <begin position="102"/>
        <end position="122"/>
    </location>
</feature>
<evidence type="ECO:0000313" key="2">
    <source>
        <dbReference type="EMBL" id="OHA65221.1"/>
    </source>
</evidence>